<dbReference type="PANTHER" id="PTHR10445:SF0">
    <property type="entry name" value="GENERAL TRANSCRIPTION FACTOR IIF SUBUNIT 2"/>
    <property type="match status" value="1"/>
</dbReference>
<reference evidence="12 13" key="1">
    <citation type="submission" date="2024-05" db="EMBL/GenBank/DDBJ databases">
        <authorList>
            <person name="Wallberg A."/>
        </authorList>
    </citation>
    <scope>NUCLEOTIDE SEQUENCE [LARGE SCALE GENOMIC DNA]</scope>
</reference>
<dbReference type="SUPFAM" id="SSF50916">
    <property type="entry name" value="Rap30/74 interaction domains"/>
    <property type="match status" value="1"/>
</dbReference>
<dbReference type="GO" id="GO:0006368">
    <property type="term" value="P:transcription elongation by RNA polymerase II"/>
    <property type="evidence" value="ECO:0007669"/>
    <property type="project" value="UniProtKB-ARBA"/>
</dbReference>
<evidence type="ECO:0000256" key="4">
    <source>
        <dbReference type="ARBA" id="ARBA00023015"/>
    </source>
</evidence>
<dbReference type="GO" id="GO:0003677">
    <property type="term" value="F:DNA binding"/>
    <property type="evidence" value="ECO:0007669"/>
    <property type="project" value="UniProtKB-KW"/>
</dbReference>
<keyword evidence="13" id="KW-1185">Reference proteome</keyword>
<evidence type="ECO:0000256" key="6">
    <source>
        <dbReference type="ARBA" id="ARBA00023163"/>
    </source>
</evidence>
<keyword evidence="5" id="KW-0238">DNA-binding</keyword>
<comment type="similarity">
    <text evidence="2">Belongs to the TFIIF beta subunit family.</text>
</comment>
<dbReference type="GO" id="GO:0005674">
    <property type="term" value="C:transcription factor TFIIF complex"/>
    <property type="evidence" value="ECO:0007669"/>
    <property type="project" value="InterPro"/>
</dbReference>
<dbReference type="InterPro" id="IPR040450">
    <property type="entry name" value="TFIIF_beta_HTH"/>
</dbReference>
<feature type="domain" description="TFIIF beta subunit HTH" evidence="10">
    <location>
        <begin position="190"/>
        <end position="254"/>
    </location>
</feature>
<dbReference type="Gene3D" id="1.10.10.10">
    <property type="entry name" value="Winged helix-like DNA-binding domain superfamily/Winged helix DNA-binding domain"/>
    <property type="match status" value="1"/>
</dbReference>
<evidence type="ECO:0000259" key="10">
    <source>
        <dbReference type="Pfam" id="PF02270"/>
    </source>
</evidence>
<keyword evidence="6" id="KW-0804">Transcription</keyword>
<evidence type="ECO:0000313" key="13">
    <source>
        <dbReference type="Proteomes" id="UP001497623"/>
    </source>
</evidence>
<dbReference type="InterPro" id="IPR036388">
    <property type="entry name" value="WH-like_DNA-bd_sf"/>
</dbReference>
<dbReference type="Proteomes" id="UP001497623">
    <property type="component" value="Unassembled WGS sequence"/>
</dbReference>
<dbReference type="Pfam" id="PF17683">
    <property type="entry name" value="TFIIF_beta_N"/>
    <property type="match status" value="1"/>
</dbReference>
<dbReference type="Pfam" id="PF02270">
    <property type="entry name" value="TFIIF_beta"/>
    <property type="match status" value="1"/>
</dbReference>
<evidence type="ECO:0000313" key="12">
    <source>
        <dbReference type="EMBL" id="CAL4067325.1"/>
    </source>
</evidence>
<feature type="non-terminal residue" evidence="12">
    <location>
        <position position="272"/>
    </location>
</feature>
<dbReference type="FunFam" id="1.10.10.10:FF:000035">
    <property type="entry name" value="General transcription factor IIF subunit 2"/>
    <property type="match status" value="1"/>
</dbReference>
<organism evidence="12 13">
    <name type="scientific">Meganyctiphanes norvegica</name>
    <name type="common">Northern krill</name>
    <name type="synonym">Thysanopoda norvegica</name>
    <dbReference type="NCBI Taxonomy" id="48144"/>
    <lineage>
        <taxon>Eukaryota</taxon>
        <taxon>Metazoa</taxon>
        <taxon>Ecdysozoa</taxon>
        <taxon>Arthropoda</taxon>
        <taxon>Crustacea</taxon>
        <taxon>Multicrustacea</taxon>
        <taxon>Malacostraca</taxon>
        <taxon>Eumalacostraca</taxon>
        <taxon>Eucarida</taxon>
        <taxon>Euphausiacea</taxon>
        <taxon>Euphausiidae</taxon>
        <taxon>Meganyctiphanes</taxon>
    </lineage>
</organism>
<dbReference type="InterPro" id="IPR003196">
    <property type="entry name" value="TFIIF_beta"/>
</dbReference>
<evidence type="ECO:0000256" key="3">
    <source>
        <dbReference type="ARBA" id="ARBA00020815"/>
    </source>
</evidence>
<dbReference type="PANTHER" id="PTHR10445">
    <property type="entry name" value="GENERAL TRANSCRIPTION FACTOR IIF SUBUNIT 2"/>
    <property type="match status" value="1"/>
</dbReference>
<proteinExistence type="inferred from homology"/>
<sequence length="272" mass="31248">MSLFVPVESSQSISVADDGDHTSATSLISMLNIPKYMKDKWAETSTAGSEVGRLKIMKVPGKLPAVTFSLAEVCLKDAKLPREHKFILHSVKEQTLGVFSHSGPVANSDAVVPPDTEKLYMEGQVIQKFECQPVVDRAYLSLKREAAKKAEEPQRKASFIERPVHVYKPIAKHKHNIEFEERKKTEGKKARDDKDKVMEMLYSAFEKHQYYNIKDLQKITKQPITYLKEILKEMCDYNMKNPHKNMWELKPEYRHYKSDNPQAEDKNSSDSD</sequence>
<comment type="subcellular location">
    <subcellularLocation>
        <location evidence="1">Nucleus</location>
    </subcellularLocation>
</comment>
<evidence type="ECO:0000256" key="7">
    <source>
        <dbReference type="ARBA" id="ARBA00023242"/>
    </source>
</evidence>
<comment type="caution">
    <text evidence="12">The sequence shown here is derived from an EMBL/GenBank/DDBJ whole genome shotgun (WGS) entry which is preliminary data.</text>
</comment>
<dbReference type="InterPro" id="IPR036390">
    <property type="entry name" value="WH_DNA-bd_sf"/>
</dbReference>
<dbReference type="SUPFAM" id="SSF46785">
    <property type="entry name" value="Winged helix' DNA-binding domain"/>
    <property type="match status" value="1"/>
</dbReference>
<gene>
    <name evidence="12" type="ORF">MNOR_LOCUS6401</name>
</gene>
<keyword evidence="4" id="KW-0805">Transcription regulation</keyword>
<evidence type="ECO:0000256" key="9">
    <source>
        <dbReference type="SAM" id="MobiDB-lite"/>
    </source>
</evidence>
<evidence type="ECO:0000256" key="2">
    <source>
        <dbReference type="ARBA" id="ARBA00009543"/>
    </source>
</evidence>
<dbReference type="InterPro" id="IPR040504">
    <property type="entry name" value="TFIIF_beta_N"/>
</dbReference>
<feature type="region of interest" description="Disordered" evidence="9">
    <location>
        <begin position="253"/>
        <end position="272"/>
    </location>
</feature>
<dbReference type="GO" id="GO:0006367">
    <property type="term" value="P:transcription initiation at RNA polymerase II promoter"/>
    <property type="evidence" value="ECO:0007669"/>
    <property type="project" value="InterPro"/>
</dbReference>
<evidence type="ECO:0000256" key="5">
    <source>
        <dbReference type="ARBA" id="ARBA00023125"/>
    </source>
</evidence>
<keyword evidence="7" id="KW-0539">Nucleus</keyword>
<evidence type="ECO:0000259" key="11">
    <source>
        <dbReference type="Pfam" id="PF17683"/>
    </source>
</evidence>
<dbReference type="InterPro" id="IPR011039">
    <property type="entry name" value="TFIIF_interaction"/>
</dbReference>
<evidence type="ECO:0000256" key="1">
    <source>
        <dbReference type="ARBA" id="ARBA00004123"/>
    </source>
</evidence>
<protein>
    <recommendedName>
        <fullName evidence="3">General transcription factor IIF subunit 2</fullName>
    </recommendedName>
    <alternativeName>
        <fullName evidence="8">Transcription initiation factor IIF subunit beta</fullName>
    </alternativeName>
</protein>
<dbReference type="AlphaFoldDB" id="A0AAV2Q205"/>
<dbReference type="EMBL" id="CAXKWB010002641">
    <property type="protein sequence ID" value="CAL4067325.1"/>
    <property type="molecule type" value="Genomic_DNA"/>
</dbReference>
<feature type="domain" description="TFIIF beta subunit N-terminal" evidence="11">
    <location>
        <begin position="32"/>
        <end position="101"/>
    </location>
</feature>
<evidence type="ECO:0000256" key="8">
    <source>
        <dbReference type="ARBA" id="ARBA00033388"/>
    </source>
</evidence>
<name>A0AAV2Q205_MEGNR</name>
<accession>A0AAV2Q205</accession>